<dbReference type="AlphaFoldDB" id="W4H062"/>
<dbReference type="Pfam" id="PF00025">
    <property type="entry name" value="Arf"/>
    <property type="match status" value="1"/>
</dbReference>
<dbReference type="STRING" id="112090.W4H062"/>
<feature type="binding site" evidence="4">
    <location>
        <position position="73"/>
    </location>
    <ligand>
        <name>GTP</name>
        <dbReference type="ChEBI" id="CHEBI:37565"/>
    </ligand>
</feature>
<dbReference type="SMART" id="SM00177">
    <property type="entry name" value="ARF"/>
    <property type="match status" value="1"/>
</dbReference>
<sequence length="181" mass="20654">MMGAYVAKLMHMMDSFATKKRRILLLGLDAAGKTTILYKLKLHETIHTLPTIGFNVEIFQYNNVQFTAWDIGGQEKLRGLWHHYYKNTDAVIFVVDSNDTLRLQQASDELHHMFQEIELQNAKLLVYANKQDLPGAMTTSDIADKMQVESVTSHGYYIQPCIALTGKGLYEGLEWLSKELV</sequence>
<keyword evidence="5" id="KW-0460">Magnesium</keyword>
<gene>
    <name evidence="7" type="ORF">H257_03787</name>
</gene>
<dbReference type="InterPro" id="IPR027417">
    <property type="entry name" value="P-loop_NTPase"/>
</dbReference>
<evidence type="ECO:0000256" key="6">
    <source>
        <dbReference type="RuleBase" id="RU003925"/>
    </source>
</evidence>
<evidence type="ECO:0000256" key="4">
    <source>
        <dbReference type="PIRSR" id="PIRSR606689-1"/>
    </source>
</evidence>
<dbReference type="GO" id="GO:0003924">
    <property type="term" value="F:GTPase activity"/>
    <property type="evidence" value="ECO:0007669"/>
    <property type="project" value="InterPro"/>
</dbReference>
<dbReference type="InterPro" id="IPR024156">
    <property type="entry name" value="Small_GTPase_ARF"/>
</dbReference>
<name>W4H062_APHAT</name>
<evidence type="ECO:0000256" key="5">
    <source>
        <dbReference type="PIRSR" id="PIRSR606689-2"/>
    </source>
</evidence>
<proteinExistence type="inferred from homology"/>
<dbReference type="CDD" id="cd00878">
    <property type="entry name" value="Arf_Arl"/>
    <property type="match status" value="1"/>
</dbReference>
<accession>W4H062</accession>
<dbReference type="InterPro" id="IPR005225">
    <property type="entry name" value="Small_GTP-bd"/>
</dbReference>
<dbReference type="GO" id="GO:0030010">
    <property type="term" value="P:establishment of cell polarity"/>
    <property type="evidence" value="ECO:0007669"/>
    <property type="project" value="UniProtKB-ARBA"/>
</dbReference>
<dbReference type="PROSITE" id="PS51417">
    <property type="entry name" value="ARF"/>
    <property type="match status" value="1"/>
</dbReference>
<dbReference type="OrthoDB" id="2011769at2759"/>
<feature type="binding site" evidence="4">
    <location>
        <begin position="27"/>
        <end position="34"/>
    </location>
    <ligand>
        <name>GTP</name>
        <dbReference type="ChEBI" id="CHEBI:37565"/>
    </ligand>
</feature>
<dbReference type="GeneID" id="20805783"/>
<protein>
    <recommendedName>
        <fullName evidence="8">ADP-ribosylation factor</fullName>
    </recommendedName>
</protein>
<evidence type="ECO:0000313" key="7">
    <source>
        <dbReference type="EMBL" id="ETV84644.1"/>
    </source>
</evidence>
<dbReference type="Gene3D" id="3.40.50.300">
    <property type="entry name" value="P-loop containing nucleotide triphosphate hydrolases"/>
    <property type="match status" value="1"/>
</dbReference>
<keyword evidence="5" id="KW-0479">Metal-binding</keyword>
<dbReference type="SMART" id="SM00178">
    <property type="entry name" value="SAR"/>
    <property type="match status" value="1"/>
</dbReference>
<feature type="binding site" evidence="4">
    <location>
        <begin position="129"/>
        <end position="132"/>
    </location>
    <ligand>
        <name>GTP</name>
        <dbReference type="ChEBI" id="CHEBI:37565"/>
    </ligand>
</feature>
<dbReference type="SUPFAM" id="SSF52540">
    <property type="entry name" value="P-loop containing nucleoside triphosphate hydrolases"/>
    <property type="match status" value="1"/>
</dbReference>
<keyword evidence="3 4" id="KW-0342">GTP-binding</keyword>
<dbReference type="VEuPathDB" id="FungiDB:H257_03787"/>
<dbReference type="InterPro" id="IPR006689">
    <property type="entry name" value="Small_GTPase_ARF/SAR"/>
</dbReference>
<organism evidence="7">
    <name type="scientific">Aphanomyces astaci</name>
    <name type="common">Crayfish plague agent</name>
    <dbReference type="NCBI Taxonomy" id="112090"/>
    <lineage>
        <taxon>Eukaryota</taxon>
        <taxon>Sar</taxon>
        <taxon>Stramenopiles</taxon>
        <taxon>Oomycota</taxon>
        <taxon>Saprolegniomycetes</taxon>
        <taxon>Saprolegniales</taxon>
        <taxon>Verrucalvaceae</taxon>
        <taxon>Aphanomyces</taxon>
    </lineage>
</organism>
<dbReference type="PANTHER" id="PTHR11711">
    <property type="entry name" value="ADP RIBOSYLATION FACTOR-RELATED"/>
    <property type="match status" value="1"/>
</dbReference>
<feature type="binding site" evidence="5">
    <location>
        <position position="34"/>
    </location>
    <ligand>
        <name>Mg(2+)</name>
        <dbReference type="ChEBI" id="CHEBI:18420"/>
    </ligand>
</feature>
<dbReference type="PRINTS" id="PR00328">
    <property type="entry name" value="SAR1GTPBP"/>
</dbReference>
<evidence type="ECO:0008006" key="8">
    <source>
        <dbReference type="Google" id="ProtNLM"/>
    </source>
</evidence>
<dbReference type="GO" id="GO:0005525">
    <property type="term" value="F:GTP binding"/>
    <property type="evidence" value="ECO:0007669"/>
    <property type="project" value="UniProtKB-KW"/>
</dbReference>
<comment type="similarity">
    <text evidence="1 6">Belongs to the small GTPase superfamily. Arf family.</text>
</comment>
<dbReference type="GO" id="GO:0046872">
    <property type="term" value="F:metal ion binding"/>
    <property type="evidence" value="ECO:0007669"/>
    <property type="project" value="UniProtKB-KW"/>
</dbReference>
<dbReference type="FunFam" id="3.40.50.300:FF:000412">
    <property type="entry name" value="ADP-ribosylation factor 1"/>
    <property type="match status" value="1"/>
</dbReference>
<feature type="binding site" evidence="5">
    <location>
        <position position="51"/>
    </location>
    <ligand>
        <name>Mg(2+)</name>
        <dbReference type="ChEBI" id="CHEBI:18420"/>
    </ligand>
</feature>
<keyword evidence="2 4" id="KW-0547">Nucleotide-binding</keyword>
<dbReference type="RefSeq" id="XP_009826336.1">
    <property type="nucleotide sequence ID" value="XM_009828034.1"/>
</dbReference>
<evidence type="ECO:0000256" key="2">
    <source>
        <dbReference type="ARBA" id="ARBA00022741"/>
    </source>
</evidence>
<evidence type="ECO:0000256" key="1">
    <source>
        <dbReference type="ARBA" id="ARBA00010290"/>
    </source>
</evidence>
<reference evidence="7" key="1">
    <citation type="submission" date="2013-12" db="EMBL/GenBank/DDBJ databases">
        <title>The Genome Sequence of Aphanomyces astaci APO3.</title>
        <authorList>
            <consortium name="The Broad Institute Genomics Platform"/>
            <person name="Russ C."/>
            <person name="Tyler B."/>
            <person name="van West P."/>
            <person name="Dieguez-Uribeondo J."/>
            <person name="Young S.K."/>
            <person name="Zeng Q."/>
            <person name="Gargeya S."/>
            <person name="Fitzgerald M."/>
            <person name="Abouelleil A."/>
            <person name="Alvarado L."/>
            <person name="Chapman S.B."/>
            <person name="Gainer-Dewar J."/>
            <person name="Goldberg J."/>
            <person name="Griggs A."/>
            <person name="Gujja S."/>
            <person name="Hansen M."/>
            <person name="Howarth C."/>
            <person name="Imamovic A."/>
            <person name="Ireland A."/>
            <person name="Larimer J."/>
            <person name="McCowan C."/>
            <person name="Murphy C."/>
            <person name="Pearson M."/>
            <person name="Poon T.W."/>
            <person name="Priest M."/>
            <person name="Roberts A."/>
            <person name="Saif S."/>
            <person name="Shea T."/>
            <person name="Sykes S."/>
            <person name="Wortman J."/>
            <person name="Nusbaum C."/>
            <person name="Birren B."/>
        </authorList>
    </citation>
    <scope>NUCLEOTIDE SEQUENCE [LARGE SCALE GENOMIC DNA]</scope>
    <source>
        <strain evidence="7">APO3</strain>
    </source>
</reference>
<dbReference type="EMBL" id="KI913119">
    <property type="protein sequence ID" value="ETV84644.1"/>
    <property type="molecule type" value="Genomic_DNA"/>
</dbReference>
<dbReference type="NCBIfam" id="TIGR00231">
    <property type="entry name" value="small_GTP"/>
    <property type="match status" value="1"/>
</dbReference>
<evidence type="ECO:0000256" key="3">
    <source>
        <dbReference type="ARBA" id="ARBA00023134"/>
    </source>
</evidence>